<feature type="binding site" evidence="13">
    <location>
        <position position="106"/>
    </location>
    <ligand>
        <name>sn-glycerol 3-phosphate</name>
        <dbReference type="ChEBI" id="CHEBI:57597"/>
    </ligand>
</feature>
<feature type="binding site" evidence="13">
    <location>
        <position position="257"/>
    </location>
    <ligand>
        <name>sn-glycerol 3-phosphate</name>
        <dbReference type="ChEBI" id="CHEBI:57597"/>
    </ligand>
</feature>
<feature type="binding site" evidence="16">
    <location>
        <position position="141"/>
    </location>
    <ligand>
        <name>NAD(+)</name>
        <dbReference type="ChEBI" id="CHEBI:57540"/>
    </ligand>
</feature>
<feature type="binding site" evidence="13">
    <location>
        <position position="255"/>
    </location>
    <ligand>
        <name>sn-glycerol 3-phosphate</name>
        <dbReference type="ChEBI" id="CHEBI:57597"/>
    </ligand>
</feature>
<dbReference type="EMBL" id="LNQL01000001">
    <property type="protein sequence ID" value="KSU50711.1"/>
    <property type="molecule type" value="Genomic_DNA"/>
</dbReference>
<evidence type="ECO:0000256" key="7">
    <source>
        <dbReference type="ARBA" id="ARBA00023209"/>
    </source>
</evidence>
<dbReference type="InterPro" id="IPR006168">
    <property type="entry name" value="G3P_DH_NAD-dep"/>
</dbReference>
<dbReference type="Pfam" id="PF07479">
    <property type="entry name" value="NAD_Gly3P_dh_C"/>
    <property type="match status" value="1"/>
</dbReference>
<evidence type="ECO:0000256" key="16">
    <source>
        <dbReference type="PIRSR" id="PIRSR000114-3"/>
    </source>
</evidence>
<dbReference type="PANTHER" id="PTHR11728">
    <property type="entry name" value="GLYCEROL-3-PHOSPHATE DEHYDROGENASE"/>
    <property type="match status" value="1"/>
</dbReference>
<feature type="binding site" evidence="13">
    <location>
        <position position="256"/>
    </location>
    <ligand>
        <name>sn-glycerol 3-phosphate</name>
        <dbReference type="ChEBI" id="CHEBI:57597"/>
    </ligand>
</feature>
<comment type="catalytic activity">
    <reaction evidence="13">
        <text>sn-glycerol 3-phosphate + NAD(+) = dihydroxyacetone phosphate + NADH + H(+)</text>
        <dbReference type="Rhea" id="RHEA:11092"/>
        <dbReference type="ChEBI" id="CHEBI:15378"/>
        <dbReference type="ChEBI" id="CHEBI:57540"/>
        <dbReference type="ChEBI" id="CHEBI:57597"/>
        <dbReference type="ChEBI" id="CHEBI:57642"/>
        <dbReference type="ChEBI" id="CHEBI:57945"/>
        <dbReference type="EC" id="1.1.1.94"/>
    </reaction>
</comment>
<dbReference type="GO" id="GO:0051287">
    <property type="term" value="F:NAD binding"/>
    <property type="evidence" value="ECO:0007669"/>
    <property type="project" value="InterPro"/>
</dbReference>
<dbReference type="GO" id="GO:0046167">
    <property type="term" value="P:glycerol-3-phosphate biosynthetic process"/>
    <property type="evidence" value="ECO:0007669"/>
    <property type="project" value="UniProtKB-UniRule"/>
</dbReference>
<dbReference type="Pfam" id="PF01210">
    <property type="entry name" value="NAD_Gly3P_dh_N"/>
    <property type="match status" value="1"/>
</dbReference>
<organism evidence="20 21">
    <name type="scientific">Exiguobacterium indicum</name>
    <dbReference type="NCBI Taxonomy" id="296995"/>
    <lineage>
        <taxon>Bacteria</taxon>
        <taxon>Bacillati</taxon>
        <taxon>Bacillota</taxon>
        <taxon>Bacilli</taxon>
        <taxon>Bacillales</taxon>
        <taxon>Bacillales Family XII. Incertae Sedis</taxon>
        <taxon>Exiguobacterium</taxon>
    </lineage>
</organism>
<evidence type="ECO:0000256" key="17">
    <source>
        <dbReference type="RuleBase" id="RU000437"/>
    </source>
</evidence>
<dbReference type="Gene3D" id="3.40.50.720">
    <property type="entry name" value="NAD(P)-binding Rossmann-like Domain"/>
    <property type="match status" value="1"/>
</dbReference>
<dbReference type="EC" id="1.1.1.94" evidence="10 13"/>
<feature type="domain" description="Glycerol-3-phosphate dehydrogenase NAD-dependent C-terminal" evidence="19">
    <location>
        <begin position="181"/>
        <end position="321"/>
    </location>
</feature>
<evidence type="ECO:0000256" key="13">
    <source>
        <dbReference type="HAMAP-Rule" id="MF_00394"/>
    </source>
</evidence>
<dbReference type="GO" id="GO:0141152">
    <property type="term" value="F:glycerol-3-phosphate dehydrogenase (NAD+) activity"/>
    <property type="evidence" value="ECO:0007669"/>
    <property type="project" value="RHEA"/>
</dbReference>
<dbReference type="OrthoDB" id="9812273at2"/>
<feature type="binding site" evidence="13">
    <location>
        <position position="192"/>
    </location>
    <ligand>
        <name>sn-glycerol 3-phosphate</name>
        <dbReference type="ChEBI" id="CHEBI:57597"/>
    </ligand>
</feature>
<feature type="binding site" evidence="13">
    <location>
        <position position="245"/>
    </location>
    <ligand>
        <name>sn-glycerol 3-phosphate</name>
        <dbReference type="ChEBI" id="CHEBI:57597"/>
    </ligand>
</feature>
<evidence type="ECO:0000256" key="8">
    <source>
        <dbReference type="ARBA" id="ARBA00023264"/>
    </source>
</evidence>
<dbReference type="RefSeq" id="WP_058264829.1">
    <property type="nucleotide sequence ID" value="NZ_FMYN01000001.1"/>
</dbReference>
<dbReference type="FunFam" id="3.40.50.720:FF:000019">
    <property type="entry name" value="Glycerol-3-phosphate dehydrogenase [NAD(P)+]"/>
    <property type="match status" value="1"/>
</dbReference>
<dbReference type="Proteomes" id="UP000053797">
    <property type="component" value="Unassembled WGS sequence"/>
</dbReference>
<evidence type="ECO:0000313" key="21">
    <source>
        <dbReference type="Proteomes" id="UP000053797"/>
    </source>
</evidence>
<comment type="similarity">
    <text evidence="1 13 17">Belongs to the NAD-dependent glycerol-3-phosphate dehydrogenase family.</text>
</comment>
<dbReference type="UniPathway" id="UPA00940"/>
<evidence type="ECO:0000256" key="3">
    <source>
        <dbReference type="ARBA" id="ARBA00022857"/>
    </source>
</evidence>
<dbReference type="PRINTS" id="PR00077">
    <property type="entry name" value="GPDHDRGNASE"/>
</dbReference>
<comment type="subcellular location">
    <subcellularLocation>
        <location evidence="13">Cytoplasm</location>
    </subcellularLocation>
</comment>
<evidence type="ECO:0000256" key="5">
    <source>
        <dbReference type="ARBA" id="ARBA00023027"/>
    </source>
</evidence>
<feature type="active site" description="Proton acceptor" evidence="13 14">
    <location>
        <position position="192"/>
    </location>
</feature>
<keyword evidence="8 13" id="KW-1208">Phospholipid metabolism</keyword>
<dbReference type="HAMAP" id="MF_00394">
    <property type="entry name" value="NAD_Glyc3P_dehydrog"/>
    <property type="match status" value="1"/>
</dbReference>
<dbReference type="NCBIfam" id="NF000942">
    <property type="entry name" value="PRK00094.1-4"/>
    <property type="match status" value="1"/>
</dbReference>
<feature type="binding site" evidence="13">
    <location>
        <position position="11"/>
    </location>
    <ligand>
        <name>NADPH</name>
        <dbReference type="ChEBI" id="CHEBI:57783"/>
    </ligand>
</feature>
<evidence type="ECO:0000256" key="12">
    <source>
        <dbReference type="ARBA" id="ARBA00080511"/>
    </source>
</evidence>
<evidence type="ECO:0000256" key="2">
    <source>
        <dbReference type="ARBA" id="ARBA00022516"/>
    </source>
</evidence>
<dbReference type="SUPFAM" id="SSF48179">
    <property type="entry name" value="6-phosphogluconate dehydrogenase C-terminal domain-like"/>
    <property type="match status" value="1"/>
</dbReference>
<gene>
    <name evidence="13 20" type="primary">gpsA</name>
    <name evidence="20" type="ORF">AS033_04830</name>
</gene>
<keyword evidence="7 13" id="KW-0594">Phospholipid biosynthesis</keyword>
<comment type="catalytic activity">
    <reaction evidence="9">
        <text>sn-glycerol 3-phosphate + NADP(+) = dihydroxyacetone phosphate + NADPH + H(+)</text>
        <dbReference type="Rhea" id="RHEA:11096"/>
        <dbReference type="ChEBI" id="CHEBI:15378"/>
        <dbReference type="ChEBI" id="CHEBI:57597"/>
        <dbReference type="ChEBI" id="CHEBI:57642"/>
        <dbReference type="ChEBI" id="CHEBI:57783"/>
        <dbReference type="ChEBI" id="CHEBI:58349"/>
        <dbReference type="EC" id="1.1.1.94"/>
    </reaction>
    <physiologicalReaction direction="right-to-left" evidence="9">
        <dbReference type="Rhea" id="RHEA:11098"/>
    </physiologicalReaction>
</comment>
<accession>A0A0V8GK83</accession>
<dbReference type="GO" id="GO:0005975">
    <property type="term" value="P:carbohydrate metabolic process"/>
    <property type="evidence" value="ECO:0007669"/>
    <property type="project" value="InterPro"/>
</dbReference>
<comment type="pathway">
    <text evidence="13">Membrane lipid metabolism; glycerophospholipid metabolism.</text>
</comment>
<feature type="binding site" evidence="13">
    <location>
        <position position="256"/>
    </location>
    <ligand>
        <name>NADPH</name>
        <dbReference type="ChEBI" id="CHEBI:57783"/>
    </ligand>
</feature>
<evidence type="ECO:0000256" key="15">
    <source>
        <dbReference type="PIRSR" id="PIRSR000114-2"/>
    </source>
</evidence>
<dbReference type="PIRSF" id="PIRSF000114">
    <property type="entry name" value="Glycerol-3-P_dh"/>
    <property type="match status" value="1"/>
</dbReference>
<feature type="binding site" evidence="13">
    <location>
        <position position="12"/>
    </location>
    <ligand>
        <name>NADPH</name>
        <dbReference type="ChEBI" id="CHEBI:57783"/>
    </ligand>
</feature>
<dbReference type="InterPro" id="IPR011128">
    <property type="entry name" value="G3P_DH_NAD-dep_N"/>
</dbReference>
<evidence type="ECO:0000259" key="19">
    <source>
        <dbReference type="Pfam" id="PF07479"/>
    </source>
</evidence>
<dbReference type="InterPro" id="IPR006109">
    <property type="entry name" value="G3P_DH_NAD-dep_C"/>
</dbReference>
<feature type="binding site" evidence="15">
    <location>
        <begin position="256"/>
        <end position="257"/>
    </location>
    <ligand>
        <name>substrate</name>
    </ligand>
</feature>
<feature type="binding site" evidence="13">
    <location>
        <position position="137"/>
    </location>
    <ligand>
        <name>sn-glycerol 3-phosphate</name>
        <dbReference type="ChEBI" id="CHEBI:57597"/>
    </ligand>
</feature>
<dbReference type="GO" id="GO:0008654">
    <property type="term" value="P:phospholipid biosynthetic process"/>
    <property type="evidence" value="ECO:0007669"/>
    <property type="project" value="UniProtKB-KW"/>
</dbReference>
<keyword evidence="2 13" id="KW-0444">Lipid biosynthesis</keyword>
<evidence type="ECO:0000256" key="10">
    <source>
        <dbReference type="ARBA" id="ARBA00066687"/>
    </source>
</evidence>
<feature type="binding site" evidence="13">
    <location>
        <position position="280"/>
    </location>
    <ligand>
        <name>NADPH</name>
        <dbReference type="ChEBI" id="CHEBI:57783"/>
    </ligand>
</feature>
<dbReference type="GO" id="GO:0046168">
    <property type="term" value="P:glycerol-3-phosphate catabolic process"/>
    <property type="evidence" value="ECO:0007669"/>
    <property type="project" value="InterPro"/>
</dbReference>
<dbReference type="InterPro" id="IPR036291">
    <property type="entry name" value="NAD(P)-bd_dom_sf"/>
</dbReference>
<dbReference type="InterPro" id="IPR013328">
    <property type="entry name" value="6PGD_dom2"/>
</dbReference>
<feature type="binding site" evidence="13">
    <location>
        <position position="106"/>
    </location>
    <ligand>
        <name>NADPH</name>
        <dbReference type="ChEBI" id="CHEBI:57783"/>
    </ligand>
</feature>
<dbReference type="Gene3D" id="1.10.1040.10">
    <property type="entry name" value="N-(1-d-carboxylethyl)-l-norvaline Dehydrogenase, domain 2"/>
    <property type="match status" value="1"/>
</dbReference>
<feature type="binding site" evidence="16">
    <location>
        <begin position="8"/>
        <end position="13"/>
    </location>
    <ligand>
        <name>NAD(+)</name>
        <dbReference type="ChEBI" id="CHEBI:57540"/>
    </ligand>
</feature>
<comment type="function">
    <text evidence="13">Catalyzes the reduction of the glycolytic intermediate dihydroxyacetone phosphate (DHAP) to sn-glycerol 3-phosphate (G3P), the key precursor for phospholipid synthesis.</text>
</comment>
<dbReference type="GO" id="GO:0141153">
    <property type="term" value="F:glycerol-3-phosphate dehydrogenase (NADP+) activity"/>
    <property type="evidence" value="ECO:0007669"/>
    <property type="project" value="RHEA"/>
</dbReference>
<feature type="binding site" evidence="13">
    <location>
        <position position="141"/>
    </location>
    <ligand>
        <name>NADPH</name>
        <dbReference type="ChEBI" id="CHEBI:57783"/>
    </ligand>
</feature>
<feature type="binding site" evidence="16">
    <location>
        <position position="256"/>
    </location>
    <ligand>
        <name>NAD(+)</name>
        <dbReference type="ChEBI" id="CHEBI:57540"/>
    </ligand>
</feature>
<evidence type="ECO:0000256" key="1">
    <source>
        <dbReference type="ARBA" id="ARBA00011009"/>
    </source>
</evidence>
<keyword evidence="13" id="KW-0547">Nucleotide-binding</keyword>
<evidence type="ECO:0000256" key="11">
    <source>
        <dbReference type="ARBA" id="ARBA00069372"/>
    </source>
</evidence>
<evidence type="ECO:0000313" key="20">
    <source>
        <dbReference type="EMBL" id="KSU50711.1"/>
    </source>
</evidence>
<protein>
    <recommendedName>
        <fullName evidence="11 13">Glycerol-3-phosphate dehydrogenase [NAD(P)+]</fullName>
        <ecNumber evidence="10 13">1.1.1.94</ecNumber>
    </recommendedName>
    <alternativeName>
        <fullName evidence="13">NAD(P)(+)-dependent glycerol-3-phosphate dehydrogenase</fullName>
    </alternativeName>
    <alternativeName>
        <fullName evidence="12 13">NAD(P)H-dependent dihydroxyacetone-phosphate reductase</fullName>
    </alternativeName>
</protein>
<dbReference type="GO" id="GO:0006650">
    <property type="term" value="P:glycerophospholipid metabolic process"/>
    <property type="evidence" value="ECO:0007669"/>
    <property type="project" value="UniProtKB-UniRule"/>
</dbReference>
<dbReference type="SUPFAM" id="SSF51735">
    <property type="entry name" value="NAD(P)-binding Rossmann-fold domains"/>
    <property type="match status" value="1"/>
</dbReference>
<comment type="caution">
    <text evidence="20">The sequence shown here is derived from an EMBL/GenBank/DDBJ whole genome shotgun (WGS) entry which is preliminary data.</text>
</comment>
<dbReference type="FunFam" id="1.10.1040.10:FF:000001">
    <property type="entry name" value="Glycerol-3-phosphate dehydrogenase [NAD(P)+]"/>
    <property type="match status" value="1"/>
</dbReference>
<feature type="binding site" evidence="13">
    <location>
        <position position="282"/>
    </location>
    <ligand>
        <name>NADPH</name>
        <dbReference type="ChEBI" id="CHEBI:57783"/>
    </ligand>
</feature>
<evidence type="ECO:0000256" key="14">
    <source>
        <dbReference type="PIRSR" id="PIRSR000114-1"/>
    </source>
</evidence>
<dbReference type="NCBIfam" id="NF000940">
    <property type="entry name" value="PRK00094.1-2"/>
    <property type="match status" value="1"/>
</dbReference>
<dbReference type="AlphaFoldDB" id="A0A0V8GK83"/>
<evidence type="ECO:0000256" key="9">
    <source>
        <dbReference type="ARBA" id="ARBA00052716"/>
    </source>
</evidence>
<keyword evidence="3 13" id="KW-0521">NADP</keyword>
<dbReference type="GO" id="GO:0005829">
    <property type="term" value="C:cytosol"/>
    <property type="evidence" value="ECO:0007669"/>
    <property type="project" value="TreeGrafter"/>
</dbReference>
<proteinExistence type="inferred from homology"/>
<keyword evidence="4 13" id="KW-0560">Oxidoreductase</keyword>
<feature type="domain" description="Glycerol-3-phosphate dehydrogenase NAD-dependent N-terminal" evidence="18">
    <location>
        <begin position="3"/>
        <end position="161"/>
    </location>
</feature>
<keyword evidence="13" id="KW-0963">Cytoplasm</keyword>
<comment type="caution">
    <text evidence="13">Lacks conserved residue(s) required for the propagation of feature annotation.</text>
</comment>
<dbReference type="NCBIfam" id="NF000941">
    <property type="entry name" value="PRK00094.1-3"/>
    <property type="match status" value="1"/>
</dbReference>
<feature type="binding site" evidence="13">
    <location>
        <position position="32"/>
    </location>
    <ligand>
        <name>NADPH</name>
        <dbReference type="ChEBI" id="CHEBI:57783"/>
    </ligand>
</feature>
<name>A0A0V8GK83_9BACL</name>
<evidence type="ECO:0000256" key="6">
    <source>
        <dbReference type="ARBA" id="ARBA00023098"/>
    </source>
</evidence>
<dbReference type="PROSITE" id="PS00957">
    <property type="entry name" value="NAD_G3PDH"/>
    <property type="match status" value="1"/>
</dbReference>
<keyword evidence="5 13" id="KW-0520">NAD</keyword>
<feature type="binding site" evidence="15">
    <location>
        <position position="106"/>
    </location>
    <ligand>
        <name>substrate</name>
    </ligand>
</feature>
<feature type="binding site" evidence="13">
    <location>
        <position position="139"/>
    </location>
    <ligand>
        <name>sn-glycerol 3-phosphate</name>
        <dbReference type="ChEBI" id="CHEBI:57597"/>
    </ligand>
</feature>
<keyword evidence="6 13" id="KW-0443">Lipid metabolism</keyword>
<dbReference type="PANTHER" id="PTHR11728:SF1">
    <property type="entry name" value="GLYCEROL-3-PHOSPHATE DEHYDROGENASE [NAD(+)] 2, CHLOROPLASTIC"/>
    <property type="match status" value="1"/>
</dbReference>
<dbReference type="InterPro" id="IPR008927">
    <property type="entry name" value="6-PGluconate_DH-like_C_sf"/>
</dbReference>
<reference evidence="20 21" key="1">
    <citation type="journal article" date="2015" name="Int. J. Syst. Evol. Microbiol.">
        <title>Exiguobacterium enclense sp. nov., isolated from sediment.</title>
        <authorList>
            <person name="Dastager S.G."/>
            <person name="Mawlankar R."/>
            <person name="Sonalkar V.V."/>
            <person name="Thorat M.N."/>
            <person name="Mual P."/>
            <person name="Verma A."/>
            <person name="Krishnamurthi S."/>
            <person name="Tang S.K."/>
            <person name="Li W.J."/>
        </authorList>
    </citation>
    <scope>NUCLEOTIDE SEQUENCE [LARGE SCALE GENOMIC DNA]</scope>
    <source>
        <strain evidence="20 21">NIO-1109</strain>
    </source>
</reference>
<sequence>MTKIAVIGAGSWGTALSLVLADNDQEVILYGREQMNVDRINEHHENTQFLPGVALPKALKATTDLKEAVEGATHILIVTPSSAIRAVSRQLNELLTKPVVLIHASKGIEPKTHLRLSELIEAEVDPAKRKAICVLTGPSHAEEVALRKPTTVTIASEDLEEAGRVQELFTNENFRVYLNADIIGAELGGALKNIIALAAGMTDGLGYGDNAKAALITRGMVEMARLGTMLGAKPMTFTGLTGMGDLIVTCTSVHSRNWRAGNAIGRGEKLETVLENMGMVVEGVRATQAAYDLAETKQCELPITSALYHVLFDGHTPEEEVKKLMQRPQKNEIEHLFTTKD</sequence>
<evidence type="ECO:0000256" key="4">
    <source>
        <dbReference type="ARBA" id="ARBA00023002"/>
    </source>
</evidence>
<evidence type="ECO:0000259" key="18">
    <source>
        <dbReference type="Pfam" id="PF01210"/>
    </source>
</evidence>